<dbReference type="GO" id="GO:0019323">
    <property type="term" value="P:pentose catabolic process"/>
    <property type="evidence" value="ECO:0007669"/>
    <property type="project" value="TreeGrafter"/>
</dbReference>
<dbReference type="PANTHER" id="PTHR22789:SF0">
    <property type="entry name" value="3-OXO-TETRONATE 4-PHOSPHATE DECARBOXYLASE-RELATED"/>
    <property type="match status" value="1"/>
</dbReference>
<dbReference type="AlphaFoldDB" id="A0AAI8TSC4"/>
<accession>A0AAI8TSC4</accession>
<dbReference type="PANTHER" id="PTHR22789">
    <property type="entry name" value="FUCULOSE PHOSPHATE ALDOLASE"/>
    <property type="match status" value="1"/>
</dbReference>
<dbReference type="Gene3D" id="3.40.225.10">
    <property type="entry name" value="Class II aldolase/adducin N-terminal domain"/>
    <property type="match status" value="1"/>
</dbReference>
<keyword evidence="2 4" id="KW-0456">Lyase</keyword>
<evidence type="ECO:0000259" key="3">
    <source>
        <dbReference type="SMART" id="SM01007"/>
    </source>
</evidence>
<sequence length="219" mass="23039">MSTELRLGDERQQVVDACQFLSRSGLVVGTAGNVSIRVGDLVVISPSGVDYEAMSARDVGIHDLAGNPVDAVLAPSSELALHLAVYRQSDHTAIVHTHAPASTALSTVTDVVPASHYYSAMFGGAVRVAPYATFGTQQLADNVTEALRDRTAALMGNHGAVLAGQALPKVLNLVPYLEYICDVQLRAMATGAPVRVLGDDEIAEVGRRLASYGQKATRA</sequence>
<reference evidence="4" key="1">
    <citation type="submission" date="2023-03" db="EMBL/GenBank/DDBJ databases">
        <title>Draft genome sequence of a Mycolicibacterium mageritense strain H4_3_1 isolated from a hybrid biological-inorganic system reactor.</title>
        <authorList>
            <person name="Feng X."/>
            <person name="Kazama D."/>
            <person name="Sato K."/>
            <person name="Kobayashi H."/>
        </authorList>
    </citation>
    <scope>NUCLEOTIDE SEQUENCE</scope>
    <source>
        <strain evidence="4">H4_3_1</strain>
    </source>
</reference>
<dbReference type="InterPro" id="IPR001303">
    <property type="entry name" value="Aldolase_II/adducin_N"/>
</dbReference>
<dbReference type="InterPro" id="IPR050197">
    <property type="entry name" value="Aldolase_class_II_sugar_metab"/>
</dbReference>
<dbReference type="EC" id="4.1.2.-" evidence="4"/>
<gene>
    <name evidence="4" type="primary">drdA</name>
    <name evidence="4" type="ORF">hbim_02010</name>
</gene>
<organism evidence="4 5">
    <name type="scientific">Mycolicibacterium mageritense</name>
    <name type="common">Mycobacterium mageritense</name>
    <dbReference type="NCBI Taxonomy" id="53462"/>
    <lineage>
        <taxon>Bacteria</taxon>
        <taxon>Bacillati</taxon>
        <taxon>Actinomycetota</taxon>
        <taxon>Actinomycetes</taxon>
        <taxon>Mycobacteriales</taxon>
        <taxon>Mycobacteriaceae</taxon>
        <taxon>Mycolicibacterium</taxon>
    </lineage>
</organism>
<dbReference type="GO" id="GO:0046872">
    <property type="term" value="F:metal ion binding"/>
    <property type="evidence" value="ECO:0007669"/>
    <property type="project" value="UniProtKB-KW"/>
</dbReference>
<dbReference type="GO" id="GO:0005829">
    <property type="term" value="C:cytosol"/>
    <property type="evidence" value="ECO:0007669"/>
    <property type="project" value="TreeGrafter"/>
</dbReference>
<dbReference type="GO" id="GO:0016832">
    <property type="term" value="F:aldehyde-lyase activity"/>
    <property type="evidence" value="ECO:0007669"/>
    <property type="project" value="TreeGrafter"/>
</dbReference>
<protein>
    <submittedName>
        <fullName evidence="4">5-deoxy-D-ribulose 1-phosphate aldolase</fullName>
        <ecNumber evidence="4">4.1.2.-</ecNumber>
    </submittedName>
</protein>
<dbReference type="SUPFAM" id="SSF53639">
    <property type="entry name" value="AraD/HMP-PK domain-like"/>
    <property type="match status" value="1"/>
</dbReference>
<proteinExistence type="predicted"/>
<keyword evidence="1" id="KW-0479">Metal-binding</keyword>
<evidence type="ECO:0000313" key="5">
    <source>
        <dbReference type="Proteomes" id="UP001241092"/>
    </source>
</evidence>
<dbReference type="EMBL" id="AP027452">
    <property type="protein sequence ID" value="BDY28080.1"/>
    <property type="molecule type" value="Genomic_DNA"/>
</dbReference>
<name>A0AAI8TSC4_MYCME</name>
<evidence type="ECO:0000256" key="2">
    <source>
        <dbReference type="ARBA" id="ARBA00023239"/>
    </source>
</evidence>
<dbReference type="InterPro" id="IPR036409">
    <property type="entry name" value="Aldolase_II/adducin_N_sf"/>
</dbReference>
<evidence type="ECO:0000313" key="4">
    <source>
        <dbReference type="EMBL" id="BDY28080.1"/>
    </source>
</evidence>
<feature type="domain" description="Class II aldolase/adducin N-terminal" evidence="3">
    <location>
        <begin position="12"/>
        <end position="185"/>
    </location>
</feature>
<dbReference type="Pfam" id="PF00596">
    <property type="entry name" value="Aldolase_II"/>
    <property type="match status" value="1"/>
</dbReference>
<dbReference type="Proteomes" id="UP001241092">
    <property type="component" value="Chromosome"/>
</dbReference>
<evidence type="ECO:0000256" key="1">
    <source>
        <dbReference type="ARBA" id="ARBA00022723"/>
    </source>
</evidence>
<dbReference type="SMART" id="SM01007">
    <property type="entry name" value="Aldolase_II"/>
    <property type="match status" value="1"/>
</dbReference>
<dbReference type="RefSeq" id="WP_073909692.1">
    <property type="nucleotide sequence ID" value="NZ_AP027452.1"/>
</dbReference>